<feature type="region of interest" description="Disordered" evidence="1">
    <location>
        <begin position="851"/>
        <end position="1189"/>
    </location>
</feature>
<evidence type="ECO:0000256" key="1">
    <source>
        <dbReference type="SAM" id="MobiDB-lite"/>
    </source>
</evidence>
<gene>
    <name evidence="2" type="ORF">ENR64_10180</name>
</gene>
<feature type="compositionally biased region" description="Low complexity" evidence="1">
    <location>
        <begin position="1149"/>
        <end position="1171"/>
    </location>
</feature>
<feature type="region of interest" description="Disordered" evidence="1">
    <location>
        <begin position="484"/>
        <end position="515"/>
    </location>
</feature>
<feature type="compositionally biased region" description="Polar residues" evidence="1">
    <location>
        <begin position="1109"/>
        <end position="1129"/>
    </location>
</feature>
<dbReference type="AlphaFoldDB" id="A0A7C3KFL8"/>
<feature type="region of interest" description="Disordered" evidence="1">
    <location>
        <begin position="684"/>
        <end position="824"/>
    </location>
</feature>
<feature type="compositionally biased region" description="Pro residues" evidence="1">
    <location>
        <begin position="225"/>
        <end position="234"/>
    </location>
</feature>
<feature type="region of interest" description="Disordered" evidence="1">
    <location>
        <begin position="61"/>
        <end position="81"/>
    </location>
</feature>
<name>A0A7C3KFL8_9CYAN</name>
<feature type="compositionally biased region" description="Low complexity" evidence="1">
    <location>
        <begin position="611"/>
        <end position="638"/>
    </location>
</feature>
<feature type="compositionally biased region" description="Low complexity" evidence="1">
    <location>
        <begin position="358"/>
        <end position="368"/>
    </location>
</feature>
<feature type="compositionally biased region" description="Polar residues" evidence="1">
    <location>
        <begin position="131"/>
        <end position="154"/>
    </location>
</feature>
<feature type="compositionally biased region" description="Polar residues" evidence="1">
    <location>
        <begin position="398"/>
        <end position="414"/>
    </location>
</feature>
<feature type="compositionally biased region" description="Low complexity" evidence="1">
    <location>
        <begin position="759"/>
        <end position="776"/>
    </location>
</feature>
<feature type="compositionally biased region" description="Pro residues" evidence="1">
    <location>
        <begin position="969"/>
        <end position="980"/>
    </location>
</feature>
<feature type="region of interest" description="Disordered" evidence="1">
    <location>
        <begin position="123"/>
        <end position="260"/>
    </location>
</feature>
<feature type="region of interest" description="Disordered" evidence="1">
    <location>
        <begin position="355"/>
        <end position="465"/>
    </location>
</feature>
<proteinExistence type="predicted"/>
<feature type="compositionally biased region" description="Low complexity" evidence="1">
    <location>
        <begin position="1031"/>
        <end position="1042"/>
    </location>
</feature>
<feature type="region of interest" description="Disordered" evidence="1">
    <location>
        <begin position="90"/>
        <end position="109"/>
    </location>
</feature>
<accession>A0A7C3KFL8</accession>
<protein>
    <submittedName>
        <fullName evidence="2">Uncharacterized protein</fullName>
    </submittedName>
</protein>
<feature type="compositionally biased region" description="Low complexity" evidence="1">
    <location>
        <begin position="64"/>
        <end position="76"/>
    </location>
</feature>
<organism evidence="2">
    <name type="scientific">Oscillatoriales cyanobacterium SpSt-418</name>
    <dbReference type="NCBI Taxonomy" id="2282169"/>
    <lineage>
        <taxon>Bacteria</taxon>
        <taxon>Bacillati</taxon>
        <taxon>Cyanobacteriota</taxon>
        <taxon>Cyanophyceae</taxon>
        <taxon>Oscillatoriophycideae</taxon>
        <taxon>Oscillatoriales</taxon>
    </lineage>
</organism>
<comment type="caution">
    <text evidence="2">The sequence shown here is derived from an EMBL/GenBank/DDBJ whole genome shotgun (WGS) entry which is preliminary data.</text>
</comment>
<feature type="compositionally biased region" description="Low complexity" evidence="1">
    <location>
        <begin position="498"/>
        <end position="511"/>
    </location>
</feature>
<dbReference type="EMBL" id="DSRU01000147">
    <property type="protein sequence ID" value="HFM98102.1"/>
    <property type="molecule type" value="Genomic_DNA"/>
</dbReference>
<sequence length="1220" mass="127699">MTSANRQPQDASIPEPPALENMAVLQPPSINWLSPKFLTPLGAQPMAAHNPQIFAAEPAAELTSEAPSFEPSPFFPDLRSPTRTYDVAVQPKREPDLAPSADEFEPLLPLQAATPFDDFSELLDLAPSVGESRSATDSAPSTAVPSQPTVTSPALVQRQAESGAVTQAPTRDDSGSEAPSDAPLAWGEASFPVNIPTVDRVSPPTFTPIPEFTAEPELIQLKPAPRLPQPPATPAEPRATSEAERSQDPTSTFTEISGEAAIDVQAAAIAPPEPTGVDAEVEANQPTTQISPYLLSLQQVSLPSPASVQLRVDPEAISPLPKRPINRAKAPATFDAAIAESHERLADDFDFEVSLQPSDSVSSSAVDSPRVQRQAEPELNEPAAIAPASVPAALTDSEPATLQQQPDLPTLSAQSPPPSIQAATVEAEAVIAPSESGSVQRQLDLPAPQSSQLSTQESVEVEAEIAPSEPAIQAAAEIEAEAIAPSESAGIQRQLDLPASQSSQSPIQAAPEVEAEIAPSEPVIQAAAEIEAAIATSESAGIQRQLDLPAPQSLELSTQDAQIEAEAGQAKTSTPASIQRQINLPTFQSSELPTQDAQIEADFAAPVLQRAEATPTSESTSETTVELETAIAPESLPATEPPAESPPPDWNDASLTASEVAIARFPEASAPMSEATAASEADAVMVLGESTLTPSTSTRTTPDFPATPPGESERATPPPSLDFSPPTHPDQASVAPPVVQSRLEPELEASPFSRGKGQSPSDPLPAEAEAPSATESLVEVEPAAISPSLPSIQPRLETDESLAESVEAPGQPASMEAPVNGEQRDFPALPRVLTNLSTLRPLGNVQPLVQRAEQPAAEETEVESFALPEGPTAQDFDLPVANFDLSPDTNFVDAAPAASPTQPETPAINVNKNGSTQLPTTNGDRPSTQHPSISQVQAKLDHAPATNEALEPAVQPQGASDALDQPPTDGDPPAIPPPETPDLTIAQSPLVPQARDGASPEIAPPIQRQTVVPPDTDSVESPAFPAETEEPAISAAEVAAPAPTTPDQESAIAPNRIQPRLEPDAAPTRIDPAPSAERVPPAPPAARPTTQPNHPTETPAAWSDIADLLTQTTPTVQRRITPDTLPTEQESAAAAPVSPVPPPPPPISIAPAPTATPAETTVAAPAEAPSEMVEVSGKPTAQPEESDKLERLAREIYHLLRQRLEIERERSGNYYRDRLY</sequence>
<feature type="compositionally biased region" description="Low complexity" evidence="1">
    <location>
        <begin position="382"/>
        <end position="393"/>
    </location>
</feature>
<feature type="compositionally biased region" description="Pro residues" evidence="1">
    <location>
        <begin position="639"/>
        <end position="649"/>
    </location>
</feature>
<evidence type="ECO:0000313" key="2">
    <source>
        <dbReference type="EMBL" id="HFM98102.1"/>
    </source>
</evidence>
<feature type="compositionally biased region" description="Polar residues" evidence="1">
    <location>
        <begin position="899"/>
        <end position="937"/>
    </location>
</feature>
<feature type="region of interest" description="Disordered" evidence="1">
    <location>
        <begin position="610"/>
        <end position="658"/>
    </location>
</feature>
<feature type="compositionally biased region" description="Low complexity" evidence="1">
    <location>
        <begin position="690"/>
        <end position="702"/>
    </location>
</feature>
<feature type="compositionally biased region" description="Pro residues" evidence="1">
    <location>
        <begin position="1138"/>
        <end position="1148"/>
    </location>
</feature>
<reference evidence="2" key="1">
    <citation type="journal article" date="2020" name="mSystems">
        <title>Genome- and Community-Level Interaction Insights into Carbon Utilization and Element Cycling Functions of Hydrothermarchaeota in Hydrothermal Sediment.</title>
        <authorList>
            <person name="Zhou Z."/>
            <person name="Liu Y."/>
            <person name="Xu W."/>
            <person name="Pan J."/>
            <person name="Luo Z.H."/>
            <person name="Li M."/>
        </authorList>
    </citation>
    <scope>NUCLEOTIDE SEQUENCE [LARGE SCALE GENOMIC DNA]</scope>
    <source>
        <strain evidence="2">SpSt-418</strain>
    </source>
</reference>